<dbReference type="PANTHER" id="PTHR30168:SF0">
    <property type="entry name" value="INNER MEMBRANE PROTEIN"/>
    <property type="match status" value="1"/>
</dbReference>
<feature type="transmembrane region" description="Helical" evidence="6">
    <location>
        <begin position="29"/>
        <end position="47"/>
    </location>
</feature>
<proteinExistence type="predicted"/>
<keyword evidence="4 6" id="KW-0472">Membrane</keyword>
<evidence type="ECO:0000313" key="8">
    <source>
        <dbReference type="Proteomes" id="UP000530928"/>
    </source>
</evidence>
<name>A0A7W0HQG0_9ACTN</name>
<keyword evidence="8" id="KW-1185">Reference proteome</keyword>
<dbReference type="SUPFAM" id="SSF55486">
    <property type="entry name" value="Metalloproteases ('zincins'), catalytic domain"/>
    <property type="match status" value="1"/>
</dbReference>
<keyword evidence="2 6" id="KW-0812">Transmembrane</keyword>
<organism evidence="7 8">
    <name type="scientific">Nonomuraea soli</name>
    <dbReference type="NCBI Taxonomy" id="1032476"/>
    <lineage>
        <taxon>Bacteria</taxon>
        <taxon>Bacillati</taxon>
        <taxon>Actinomycetota</taxon>
        <taxon>Actinomycetes</taxon>
        <taxon>Streptosporangiales</taxon>
        <taxon>Streptosporangiaceae</taxon>
        <taxon>Nonomuraea</taxon>
    </lineage>
</organism>
<evidence type="ECO:0000256" key="3">
    <source>
        <dbReference type="ARBA" id="ARBA00022989"/>
    </source>
</evidence>
<comment type="caution">
    <text evidence="7">The sequence shown here is derived from an EMBL/GenBank/DDBJ whole genome shotgun (WGS) entry which is preliminary data.</text>
</comment>
<dbReference type="Proteomes" id="UP000530928">
    <property type="component" value="Unassembled WGS sequence"/>
</dbReference>
<dbReference type="InterPro" id="IPR007343">
    <property type="entry name" value="Uncharacterised_pept_Zn_put"/>
</dbReference>
<comment type="subcellular location">
    <subcellularLocation>
        <location evidence="1">Membrane</location>
        <topology evidence="1">Single-pass membrane protein</topology>
    </subcellularLocation>
</comment>
<dbReference type="EMBL" id="JACDUR010000003">
    <property type="protein sequence ID" value="MBA2891893.1"/>
    <property type="molecule type" value="Genomic_DNA"/>
</dbReference>
<evidence type="ECO:0000256" key="1">
    <source>
        <dbReference type="ARBA" id="ARBA00004167"/>
    </source>
</evidence>
<dbReference type="PANTHER" id="PTHR30168">
    <property type="entry name" value="PUTATIVE MEMBRANE PROTEIN YPFJ"/>
    <property type="match status" value="1"/>
</dbReference>
<feature type="region of interest" description="Disordered" evidence="5">
    <location>
        <begin position="1"/>
        <end position="21"/>
    </location>
</feature>
<evidence type="ECO:0000256" key="2">
    <source>
        <dbReference type="ARBA" id="ARBA00022692"/>
    </source>
</evidence>
<dbReference type="AlphaFoldDB" id="A0A7W0HQG0"/>
<protein>
    <recommendedName>
        <fullName evidence="9">Metalloprotease</fullName>
    </recommendedName>
</protein>
<reference evidence="7 8" key="1">
    <citation type="submission" date="2020-07" db="EMBL/GenBank/DDBJ databases">
        <title>Genomic Encyclopedia of Type Strains, Phase IV (KMG-IV): sequencing the most valuable type-strain genomes for metagenomic binning, comparative biology and taxonomic classification.</title>
        <authorList>
            <person name="Goeker M."/>
        </authorList>
    </citation>
    <scope>NUCLEOTIDE SEQUENCE [LARGE SCALE GENOMIC DNA]</scope>
    <source>
        <strain evidence="7 8">DSM 45533</strain>
    </source>
</reference>
<evidence type="ECO:0000313" key="7">
    <source>
        <dbReference type="EMBL" id="MBA2891893.1"/>
    </source>
</evidence>
<dbReference type="GO" id="GO:0016020">
    <property type="term" value="C:membrane"/>
    <property type="evidence" value="ECO:0007669"/>
    <property type="project" value="UniProtKB-SubCell"/>
</dbReference>
<gene>
    <name evidence="7" type="ORF">HNR30_003234</name>
</gene>
<evidence type="ECO:0000256" key="4">
    <source>
        <dbReference type="ARBA" id="ARBA00023136"/>
    </source>
</evidence>
<dbReference type="RefSeq" id="WP_181610645.1">
    <property type="nucleotide sequence ID" value="NZ_BAABAM010000002.1"/>
</dbReference>
<keyword evidence="3 6" id="KW-1133">Transmembrane helix</keyword>
<sequence>MDFRDDAQLDSSQVQDAGRGGGGFRGGPIAIGGGITGLIALVVALVLGNLGGGGGQEAPGLQPTSNLADRCKTGADAEQDPKCEVVGVVNSIQAYWGETLQGYEQADTVLFEGGVQTGCGDATSAVGPFYCPNDRQIYLDLSFFEQLQSQFGAKGGPFAQAYVIAHEYGHHVQNLSGQLQGGSSVGTELQADCYGGVWTKQAVKTGFYEKEFTPTQIAEAMDAAAAVGDDRIQQRTQGRVDPESFTHGSSKQRVAAFQTGYDSGDPNACDPGKLQ</sequence>
<evidence type="ECO:0000256" key="6">
    <source>
        <dbReference type="SAM" id="Phobius"/>
    </source>
</evidence>
<evidence type="ECO:0000256" key="5">
    <source>
        <dbReference type="SAM" id="MobiDB-lite"/>
    </source>
</evidence>
<accession>A0A7W0HQG0</accession>
<evidence type="ECO:0008006" key="9">
    <source>
        <dbReference type="Google" id="ProtNLM"/>
    </source>
</evidence>
<dbReference type="Pfam" id="PF04228">
    <property type="entry name" value="Zn_peptidase"/>
    <property type="match status" value="1"/>
</dbReference>